<evidence type="ECO:0000313" key="2">
    <source>
        <dbReference type="EMBL" id="CEK60863.1"/>
    </source>
</evidence>
<accession>A0A0B6YXD1</accession>
<evidence type="ECO:0000256" key="1">
    <source>
        <dbReference type="SAM" id="MobiDB-lite"/>
    </source>
</evidence>
<name>A0A0B6YXD1_9EUPU</name>
<feature type="non-terminal residue" evidence="2">
    <location>
        <position position="111"/>
    </location>
</feature>
<organism evidence="2">
    <name type="scientific">Arion vulgaris</name>
    <dbReference type="NCBI Taxonomy" id="1028688"/>
    <lineage>
        <taxon>Eukaryota</taxon>
        <taxon>Metazoa</taxon>
        <taxon>Spiralia</taxon>
        <taxon>Lophotrochozoa</taxon>
        <taxon>Mollusca</taxon>
        <taxon>Gastropoda</taxon>
        <taxon>Heterobranchia</taxon>
        <taxon>Euthyneura</taxon>
        <taxon>Panpulmonata</taxon>
        <taxon>Eupulmonata</taxon>
        <taxon>Stylommatophora</taxon>
        <taxon>Helicina</taxon>
        <taxon>Arionoidea</taxon>
        <taxon>Arionidae</taxon>
        <taxon>Arion</taxon>
    </lineage>
</organism>
<dbReference type="AlphaFoldDB" id="A0A0B6YXD1"/>
<dbReference type="EMBL" id="HACG01013998">
    <property type="protein sequence ID" value="CEK60863.1"/>
    <property type="molecule type" value="Transcribed_RNA"/>
</dbReference>
<feature type="region of interest" description="Disordered" evidence="1">
    <location>
        <begin position="71"/>
        <end position="111"/>
    </location>
</feature>
<protein>
    <submittedName>
        <fullName evidence="2">Uncharacterized protein</fullName>
    </submittedName>
</protein>
<proteinExistence type="predicted"/>
<sequence>ERFDKLTHNQPLCQLEQIVKFGVHDCMQGISSMWHEWLADRLSGVHILDNEVVRNLLISLQWYEAVGESHHHVSQDDRQTGSMRKKLMLSSDKTRSLQGDGRAGRKRNTLM</sequence>
<reference evidence="2" key="1">
    <citation type="submission" date="2014-12" db="EMBL/GenBank/DDBJ databases">
        <title>Insight into the proteome of Arion vulgaris.</title>
        <authorList>
            <person name="Aradska J."/>
            <person name="Bulat T."/>
            <person name="Smidak R."/>
            <person name="Sarate P."/>
            <person name="Gangsoo J."/>
            <person name="Sialana F."/>
            <person name="Bilban M."/>
            <person name="Lubec G."/>
        </authorList>
    </citation>
    <scope>NUCLEOTIDE SEQUENCE</scope>
    <source>
        <tissue evidence="2">Skin</tissue>
    </source>
</reference>
<gene>
    <name evidence="2" type="primary">ORF40580</name>
</gene>
<feature type="non-terminal residue" evidence="2">
    <location>
        <position position="1"/>
    </location>
</feature>